<evidence type="ECO:0000256" key="3">
    <source>
        <dbReference type="SAM" id="MobiDB-lite"/>
    </source>
</evidence>
<feature type="compositionally biased region" description="Basic residues" evidence="3">
    <location>
        <begin position="58"/>
        <end position="70"/>
    </location>
</feature>
<dbReference type="GeneID" id="27703488"/>
<keyword evidence="2" id="KW-0131">Cell cycle</keyword>
<dbReference type="Gene3D" id="1.10.10.1420">
    <property type="entry name" value="DNA replication factor Cdt1, C-terminal WH domain"/>
    <property type="match status" value="1"/>
</dbReference>
<evidence type="ECO:0000259" key="4">
    <source>
        <dbReference type="Pfam" id="PF16679"/>
    </source>
</evidence>
<dbReference type="OrthoDB" id="341730at2759"/>
<sequence length="490" mass="54656">MAPSVRGSSTRVSKRQAAVDIHAKVLKVSKASKNPRTSAGLKSKLEEMVLKPVVHTKKSVKHVPLPKRKRDAVQDDSESELDGFYTTRIISKKPKLQLPTPPSSQRQERKESIDTEFSPTMTFRQLSLGTDNSEPVPQTLPPVLQDFVSLHAAFLKAFAVHIVHDGQSTPADLGSLMGSVTRLWKKHTVTKEDIQRMLAIYELGVSTHFSGRLLNHQEGPFKLTVTDADFVRYSVEYVGAGSRRLVNPRWDEYHLQKLYEAEIEACWISQRSNSSCWVHGAIRNFPRLNFAVGIETQVRKAKAETARREILGLSSQAQNRAGAQFPMHMNHNSENKEANTPQSVKDRTLSLLDRIRARALVNSFVTPQTAEATLRHYALGRIAEVVEILRMKQQRKLSTNFVSCIHSSPGKVRGKVSFSMNQLINDIKTSLAVPIGDAELKMCIHILEDEVPGMWVSVYTVGTVESVILNGPGLSGIEIKKILDEKEGST</sequence>
<gene>
    <name evidence="5" type="ORF">Z519_10560</name>
</gene>
<protein>
    <recommendedName>
        <fullName evidence="4">DNA replication factor Cdt1 C-terminal domain-containing protein</fullName>
    </recommendedName>
</protein>
<dbReference type="InterPro" id="IPR032054">
    <property type="entry name" value="Cdt1_C"/>
</dbReference>
<dbReference type="EMBL" id="KN846997">
    <property type="protein sequence ID" value="KIW89075.1"/>
    <property type="molecule type" value="Genomic_DNA"/>
</dbReference>
<keyword evidence="6" id="KW-1185">Reference proteome</keyword>
<dbReference type="VEuPathDB" id="FungiDB:Z519_10560"/>
<evidence type="ECO:0000313" key="6">
    <source>
        <dbReference type="Proteomes" id="UP000053789"/>
    </source>
</evidence>
<evidence type="ECO:0000256" key="2">
    <source>
        <dbReference type="ARBA" id="ARBA00023306"/>
    </source>
</evidence>
<feature type="region of interest" description="Disordered" evidence="3">
    <location>
        <begin position="92"/>
        <end position="116"/>
    </location>
</feature>
<dbReference type="Proteomes" id="UP000053789">
    <property type="component" value="Unassembled WGS sequence"/>
</dbReference>
<feature type="domain" description="DNA replication factor Cdt1 C-terminal" evidence="4">
    <location>
        <begin position="350"/>
        <end position="461"/>
    </location>
</feature>
<evidence type="ECO:0000256" key="1">
    <source>
        <dbReference type="ARBA" id="ARBA00008356"/>
    </source>
</evidence>
<name>A0A0D2HE27_CLAB1</name>
<dbReference type="Pfam" id="PF26121">
    <property type="entry name" value="HTH_CDT1"/>
    <property type="match status" value="1"/>
</dbReference>
<evidence type="ECO:0000313" key="5">
    <source>
        <dbReference type="EMBL" id="KIW89075.1"/>
    </source>
</evidence>
<organism evidence="5 6">
    <name type="scientific">Cladophialophora bantiana (strain ATCC 10958 / CBS 173.52 / CDC B-1940 / NIH 8579)</name>
    <name type="common">Xylohypha bantiana</name>
    <dbReference type="NCBI Taxonomy" id="1442370"/>
    <lineage>
        <taxon>Eukaryota</taxon>
        <taxon>Fungi</taxon>
        <taxon>Dikarya</taxon>
        <taxon>Ascomycota</taxon>
        <taxon>Pezizomycotina</taxon>
        <taxon>Eurotiomycetes</taxon>
        <taxon>Chaetothyriomycetidae</taxon>
        <taxon>Chaetothyriales</taxon>
        <taxon>Herpotrichiellaceae</taxon>
        <taxon>Cladophialophora</taxon>
    </lineage>
</organism>
<accession>A0A0D2HE27</accession>
<comment type="similarity">
    <text evidence="1">Belongs to the Cdt1 family.</text>
</comment>
<dbReference type="RefSeq" id="XP_016615744.1">
    <property type="nucleotide sequence ID" value="XM_016768276.1"/>
</dbReference>
<dbReference type="AlphaFoldDB" id="A0A0D2HE27"/>
<dbReference type="Pfam" id="PF16679">
    <property type="entry name" value="CDT1_C"/>
    <property type="match status" value="1"/>
</dbReference>
<reference evidence="5" key="1">
    <citation type="submission" date="2015-01" db="EMBL/GenBank/DDBJ databases">
        <title>The Genome Sequence of Cladophialophora bantiana CBS 173.52.</title>
        <authorList>
            <consortium name="The Broad Institute Genomics Platform"/>
            <person name="Cuomo C."/>
            <person name="de Hoog S."/>
            <person name="Gorbushina A."/>
            <person name="Stielow B."/>
            <person name="Teixiera M."/>
            <person name="Abouelleil A."/>
            <person name="Chapman S.B."/>
            <person name="Priest M."/>
            <person name="Young S.K."/>
            <person name="Wortman J."/>
            <person name="Nusbaum C."/>
            <person name="Birren B."/>
        </authorList>
    </citation>
    <scope>NUCLEOTIDE SEQUENCE [LARGE SCALE GENOMIC DNA]</scope>
    <source>
        <strain evidence="5">CBS 173.52</strain>
    </source>
</reference>
<proteinExistence type="inferred from homology"/>
<dbReference type="HOGENOM" id="CLU_563831_0_0_1"/>
<dbReference type="InterPro" id="IPR038090">
    <property type="entry name" value="Cdt1_C_WH_dom_sf"/>
</dbReference>
<feature type="region of interest" description="Disordered" evidence="3">
    <location>
        <begin position="58"/>
        <end position="79"/>
    </location>
</feature>